<accession>A0A2T8I120</accession>
<dbReference type="Proteomes" id="UP000243499">
    <property type="component" value="Chromosome 9"/>
</dbReference>
<dbReference type="EMBL" id="CM008054">
    <property type="protein sequence ID" value="PVH31385.1"/>
    <property type="molecule type" value="Genomic_DNA"/>
</dbReference>
<keyword evidence="1" id="KW-1133">Transmembrane helix</keyword>
<dbReference type="AlphaFoldDB" id="A0A2T8I120"/>
<keyword evidence="1" id="KW-0472">Membrane</keyword>
<keyword evidence="1" id="KW-0812">Transmembrane</keyword>
<reference evidence="2" key="1">
    <citation type="submission" date="2018-04" db="EMBL/GenBank/DDBJ databases">
        <title>WGS assembly of Panicum hallii.</title>
        <authorList>
            <person name="Lovell J."/>
            <person name="Jenkins J."/>
            <person name="Lowry D."/>
            <person name="Mamidi S."/>
            <person name="Sreedasyam A."/>
            <person name="Weng X."/>
            <person name="Barry K."/>
            <person name="Bonette J."/>
            <person name="Campitelli B."/>
            <person name="Daum C."/>
            <person name="Gordon S."/>
            <person name="Gould B."/>
            <person name="Lipzen A."/>
            <person name="Macqueen A."/>
            <person name="Palacio-Mejia J."/>
            <person name="Plott C."/>
            <person name="Shakirov E."/>
            <person name="Shu S."/>
            <person name="Yoshinaga Y."/>
            <person name="Zane M."/>
            <person name="Rokhsar D."/>
            <person name="Grimwood J."/>
            <person name="Schmutz J."/>
            <person name="Juenger T."/>
        </authorList>
    </citation>
    <scope>NUCLEOTIDE SEQUENCE [LARGE SCALE GENOMIC DNA]</scope>
    <source>
        <strain evidence="2">FIL2</strain>
    </source>
</reference>
<sequence>MDQSTEHDQDPKQMITSFDESVGANMTLSDGVSNDMYAYFPTVVAPLMPGGYISLLLGVDQEASATLKLHFDEAQNLIT</sequence>
<evidence type="ECO:0000256" key="1">
    <source>
        <dbReference type="SAM" id="Phobius"/>
    </source>
</evidence>
<feature type="transmembrane region" description="Helical" evidence="1">
    <location>
        <begin position="36"/>
        <end position="59"/>
    </location>
</feature>
<protein>
    <submittedName>
        <fullName evidence="2">Uncharacterized protein</fullName>
    </submittedName>
</protein>
<organism evidence="2">
    <name type="scientific">Panicum hallii</name>
    <dbReference type="NCBI Taxonomy" id="206008"/>
    <lineage>
        <taxon>Eukaryota</taxon>
        <taxon>Viridiplantae</taxon>
        <taxon>Streptophyta</taxon>
        <taxon>Embryophyta</taxon>
        <taxon>Tracheophyta</taxon>
        <taxon>Spermatophyta</taxon>
        <taxon>Magnoliopsida</taxon>
        <taxon>Liliopsida</taxon>
        <taxon>Poales</taxon>
        <taxon>Poaceae</taxon>
        <taxon>PACMAD clade</taxon>
        <taxon>Panicoideae</taxon>
        <taxon>Panicodae</taxon>
        <taxon>Paniceae</taxon>
        <taxon>Panicinae</taxon>
        <taxon>Panicum</taxon>
        <taxon>Panicum sect. Panicum</taxon>
    </lineage>
</organism>
<evidence type="ECO:0000313" key="2">
    <source>
        <dbReference type="EMBL" id="PVH31385.1"/>
    </source>
</evidence>
<dbReference type="Gramene" id="PVH31385">
    <property type="protein sequence ID" value="PVH31385"/>
    <property type="gene ID" value="PAHAL_9G130700"/>
</dbReference>
<gene>
    <name evidence="2" type="ORF">PAHAL_9G130700</name>
</gene>
<proteinExistence type="predicted"/>
<name>A0A2T8I120_9POAL</name>